<dbReference type="AlphaFoldDB" id="A0A6I2GCU8"/>
<dbReference type="PIRSF" id="PIRSF016789">
    <property type="entry name" value="DUF454"/>
    <property type="match status" value="1"/>
</dbReference>
<dbReference type="Proteomes" id="UP000430975">
    <property type="component" value="Unassembled WGS sequence"/>
</dbReference>
<sequence>MTVGFISFGIGSIGTLIPVLPTTPFLLLSGFCFARSSEKFNVWLKQQKIYDFYVGDYAEHRAIPRAKKYRIIAQIYLIMGASVLLAPIIWVKWMVVGLMIFLTIMLFFVIPDKPEEN</sequence>
<evidence type="ECO:0000313" key="7">
    <source>
        <dbReference type="Proteomes" id="UP000469870"/>
    </source>
</evidence>
<dbReference type="EMBL" id="WJQR01000010">
    <property type="protein sequence ID" value="MRI82368.1"/>
    <property type="molecule type" value="Genomic_DNA"/>
</dbReference>
<organism evidence="3 5">
    <name type="scientific">Fundicoccus ignavus</name>
    <dbReference type="NCBI Taxonomy" id="2664442"/>
    <lineage>
        <taxon>Bacteria</taxon>
        <taxon>Bacillati</taxon>
        <taxon>Bacillota</taxon>
        <taxon>Bacilli</taxon>
        <taxon>Lactobacillales</taxon>
        <taxon>Aerococcaceae</taxon>
        <taxon>Fundicoccus</taxon>
    </lineage>
</organism>
<reference evidence="4 6" key="1">
    <citation type="submission" date="2019-11" db="EMBL/GenBank/DDBJ databases">
        <title>Characterisation of Fundicoccus ignavus gen. nov. sp. nov., a novel genus of the family Aerococcaceae from bulk tank milk.</title>
        <authorList>
            <person name="Siebert A."/>
            <person name="Huptas C."/>
            <person name="Wenning M."/>
            <person name="Scherer S."/>
            <person name="Doll E.V."/>
        </authorList>
    </citation>
    <scope>NUCLEOTIDE SEQUENCE [LARGE SCALE GENOMIC DNA]</scope>
    <source>
        <strain evidence="4 6">DSM 109652</strain>
    </source>
</reference>
<dbReference type="PANTHER" id="PTHR35813">
    <property type="entry name" value="INNER MEMBRANE PROTEIN YBAN"/>
    <property type="match status" value="1"/>
</dbReference>
<proteinExistence type="predicted"/>
<comment type="caution">
    <text evidence="3">The sequence shown here is derived from an EMBL/GenBank/DDBJ whole genome shotgun (WGS) entry which is preliminary data.</text>
</comment>
<evidence type="ECO:0000256" key="1">
    <source>
        <dbReference type="SAM" id="Phobius"/>
    </source>
</evidence>
<dbReference type="PANTHER" id="PTHR35813:SF1">
    <property type="entry name" value="INNER MEMBRANE PROTEIN YBAN"/>
    <property type="match status" value="1"/>
</dbReference>
<keyword evidence="1" id="KW-1133">Transmembrane helix</keyword>
<reference evidence="5 7" key="2">
    <citation type="submission" date="2019-11" db="EMBL/GenBank/DDBJ databases">
        <title>Characterisation of Fundicoccus ignavus gen. nov. sp. nov., a novel genus of the family Aerococcaceae isolated from bulk tank milk.</title>
        <authorList>
            <person name="Siebert A."/>
            <person name="Huptas C."/>
            <person name="Wenning M."/>
            <person name="Scherer S."/>
            <person name="Doll E.V."/>
        </authorList>
    </citation>
    <scope>NUCLEOTIDE SEQUENCE [LARGE SCALE GENOMIC DNA]</scope>
    <source>
        <strain evidence="2 7">DSM 109653</strain>
        <strain evidence="3 5">WS4759</strain>
    </source>
</reference>
<dbReference type="EMBL" id="WJQS01000003">
    <property type="protein sequence ID" value="MRI85086.1"/>
    <property type="molecule type" value="Genomic_DNA"/>
</dbReference>
<feature type="transmembrane region" description="Helical" evidence="1">
    <location>
        <begin position="71"/>
        <end position="89"/>
    </location>
</feature>
<dbReference type="Pfam" id="PF04304">
    <property type="entry name" value="DUF454"/>
    <property type="match status" value="1"/>
</dbReference>
<dbReference type="InterPro" id="IPR007401">
    <property type="entry name" value="DUF454"/>
</dbReference>
<evidence type="ECO:0000313" key="2">
    <source>
        <dbReference type="EMBL" id="MRI82368.1"/>
    </source>
</evidence>
<keyword evidence="5" id="KW-1185">Reference proteome</keyword>
<keyword evidence="1" id="KW-0812">Transmembrane</keyword>
<feature type="transmembrane region" description="Helical" evidence="1">
    <location>
        <begin position="6"/>
        <end position="34"/>
    </location>
</feature>
<dbReference type="EMBL" id="WJQT01000011">
    <property type="protein sequence ID" value="MRJ47620.1"/>
    <property type="molecule type" value="Genomic_DNA"/>
</dbReference>
<dbReference type="GO" id="GO:0005886">
    <property type="term" value="C:plasma membrane"/>
    <property type="evidence" value="ECO:0007669"/>
    <property type="project" value="TreeGrafter"/>
</dbReference>
<name>A0A6I2GCU8_9LACT</name>
<dbReference type="Proteomes" id="UP000469870">
    <property type="component" value="Unassembled WGS sequence"/>
</dbReference>
<keyword evidence="1" id="KW-0472">Membrane</keyword>
<protein>
    <submittedName>
        <fullName evidence="3">DUF454 family protein</fullName>
    </submittedName>
</protein>
<accession>A0A6I2GCU8</accession>
<evidence type="ECO:0000313" key="6">
    <source>
        <dbReference type="Proteomes" id="UP000440066"/>
    </source>
</evidence>
<feature type="transmembrane region" description="Helical" evidence="1">
    <location>
        <begin position="95"/>
        <end position="111"/>
    </location>
</feature>
<gene>
    <name evidence="4" type="ORF">GF867_08580</name>
    <name evidence="3" type="ORF">GIY09_04260</name>
    <name evidence="2" type="ORF">GIY11_10145</name>
</gene>
<evidence type="ECO:0000313" key="5">
    <source>
        <dbReference type="Proteomes" id="UP000430975"/>
    </source>
</evidence>
<dbReference type="Proteomes" id="UP000440066">
    <property type="component" value="Unassembled WGS sequence"/>
</dbReference>
<evidence type="ECO:0000313" key="4">
    <source>
        <dbReference type="EMBL" id="MRJ47620.1"/>
    </source>
</evidence>
<evidence type="ECO:0000313" key="3">
    <source>
        <dbReference type="EMBL" id="MRI85086.1"/>
    </source>
</evidence>